<dbReference type="EMBL" id="JAQMWT010000484">
    <property type="protein sequence ID" value="KAJ8600674.1"/>
    <property type="molecule type" value="Genomic_DNA"/>
</dbReference>
<dbReference type="InterPro" id="IPR036871">
    <property type="entry name" value="PX_dom_sf"/>
</dbReference>
<dbReference type="PANTHER" id="PTHR22775:SF3">
    <property type="entry name" value="SORTING NEXIN-13"/>
    <property type="match status" value="1"/>
</dbReference>
<dbReference type="SMART" id="SM00312">
    <property type="entry name" value="PX"/>
    <property type="match status" value="1"/>
</dbReference>
<dbReference type="PROSITE" id="PS50195">
    <property type="entry name" value="PX"/>
    <property type="match status" value="1"/>
</dbReference>
<accession>A0AAD7XJP9</accession>
<gene>
    <name evidence="2" type="ORF">CTAYLR_007445</name>
</gene>
<protein>
    <recommendedName>
        <fullName evidence="1">PX domain-containing protein</fullName>
    </recommendedName>
</protein>
<name>A0AAD7XJP9_9STRA</name>
<evidence type="ECO:0000313" key="2">
    <source>
        <dbReference type="EMBL" id="KAJ8600674.1"/>
    </source>
</evidence>
<proteinExistence type="predicted"/>
<dbReference type="CDD" id="cd06093">
    <property type="entry name" value="PX_domain"/>
    <property type="match status" value="1"/>
</dbReference>
<evidence type="ECO:0000259" key="1">
    <source>
        <dbReference type="PROSITE" id="PS50195"/>
    </source>
</evidence>
<dbReference type="SUPFAM" id="SSF64268">
    <property type="entry name" value="PX domain"/>
    <property type="match status" value="1"/>
</dbReference>
<organism evidence="2 3">
    <name type="scientific">Chrysophaeum taylorii</name>
    <dbReference type="NCBI Taxonomy" id="2483200"/>
    <lineage>
        <taxon>Eukaryota</taxon>
        <taxon>Sar</taxon>
        <taxon>Stramenopiles</taxon>
        <taxon>Ochrophyta</taxon>
        <taxon>Pelagophyceae</taxon>
        <taxon>Pelagomonadales</taxon>
        <taxon>Pelagomonadaceae</taxon>
        <taxon>Chrysophaeum</taxon>
    </lineage>
</organism>
<keyword evidence="3" id="KW-1185">Reference proteome</keyword>
<dbReference type="GO" id="GO:0035091">
    <property type="term" value="F:phosphatidylinositol binding"/>
    <property type="evidence" value="ECO:0007669"/>
    <property type="project" value="InterPro"/>
</dbReference>
<dbReference type="InterPro" id="IPR001683">
    <property type="entry name" value="PX_dom"/>
</dbReference>
<dbReference type="Proteomes" id="UP001230188">
    <property type="component" value="Unassembled WGS sequence"/>
</dbReference>
<dbReference type="PANTHER" id="PTHR22775">
    <property type="entry name" value="SORTING NEXIN"/>
    <property type="match status" value="1"/>
</dbReference>
<sequence length="174" mass="19782">MTALLEPTLSGGRKIAPLRARVDKFDPPRAEFKVSLPVSSPWVCHDTKSNAKFVSFVLVVEVAKARWVVHRRYSDFRTLAEAMSKTEGLATLPRLPGRHLFGNFDDLTIERRRALLERYVRALLSDHKLCTEAALLEFLGARPRKYRSLDLFPYASRSGHFREEETCGTSCSVM</sequence>
<feature type="domain" description="PX" evidence="1">
    <location>
        <begin position="34"/>
        <end position="146"/>
    </location>
</feature>
<dbReference type="Gene3D" id="3.30.1520.10">
    <property type="entry name" value="Phox-like domain"/>
    <property type="match status" value="1"/>
</dbReference>
<evidence type="ECO:0000313" key="3">
    <source>
        <dbReference type="Proteomes" id="UP001230188"/>
    </source>
</evidence>
<comment type="caution">
    <text evidence="2">The sequence shown here is derived from an EMBL/GenBank/DDBJ whole genome shotgun (WGS) entry which is preliminary data.</text>
</comment>
<reference evidence="2" key="1">
    <citation type="submission" date="2023-01" db="EMBL/GenBank/DDBJ databases">
        <title>Metagenome sequencing of chrysophaentin producing Chrysophaeum taylorii.</title>
        <authorList>
            <person name="Davison J."/>
            <person name="Bewley C."/>
        </authorList>
    </citation>
    <scope>NUCLEOTIDE SEQUENCE</scope>
    <source>
        <strain evidence="2">NIES-1699</strain>
    </source>
</reference>
<dbReference type="AlphaFoldDB" id="A0AAD7XJP9"/>
<dbReference type="Pfam" id="PF00787">
    <property type="entry name" value="PX"/>
    <property type="match status" value="1"/>
</dbReference>